<evidence type="ECO:0000313" key="2">
    <source>
        <dbReference type="EMBL" id="CAI9105619.1"/>
    </source>
</evidence>
<name>A0AAV1DCN4_OLDCO</name>
<evidence type="ECO:0000256" key="1">
    <source>
        <dbReference type="SAM" id="MobiDB-lite"/>
    </source>
</evidence>
<feature type="region of interest" description="Disordered" evidence="1">
    <location>
        <begin position="157"/>
        <end position="201"/>
    </location>
</feature>
<dbReference type="Proteomes" id="UP001161247">
    <property type="component" value="Chromosome 5"/>
</dbReference>
<protein>
    <submittedName>
        <fullName evidence="2">OLC1v1004586C1</fullName>
    </submittedName>
</protein>
<dbReference type="EMBL" id="OX459122">
    <property type="protein sequence ID" value="CAI9105619.1"/>
    <property type="molecule type" value="Genomic_DNA"/>
</dbReference>
<accession>A0AAV1DCN4</accession>
<reference evidence="2" key="1">
    <citation type="submission" date="2023-03" db="EMBL/GenBank/DDBJ databases">
        <authorList>
            <person name="Julca I."/>
        </authorList>
    </citation>
    <scope>NUCLEOTIDE SEQUENCE</scope>
</reference>
<dbReference type="AlphaFoldDB" id="A0AAV1DCN4"/>
<gene>
    <name evidence="2" type="ORF">OLC1_LOCUS14276</name>
</gene>
<organism evidence="2 3">
    <name type="scientific">Oldenlandia corymbosa var. corymbosa</name>
    <dbReference type="NCBI Taxonomy" id="529605"/>
    <lineage>
        <taxon>Eukaryota</taxon>
        <taxon>Viridiplantae</taxon>
        <taxon>Streptophyta</taxon>
        <taxon>Embryophyta</taxon>
        <taxon>Tracheophyta</taxon>
        <taxon>Spermatophyta</taxon>
        <taxon>Magnoliopsida</taxon>
        <taxon>eudicotyledons</taxon>
        <taxon>Gunneridae</taxon>
        <taxon>Pentapetalae</taxon>
        <taxon>asterids</taxon>
        <taxon>lamiids</taxon>
        <taxon>Gentianales</taxon>
        <taxon>Rubiaceae</taxon>
        <taxon>Rubioideae</taxon>
        <taxon>Spermacoceae</taxon>
        <taxon>Hedyotis-Oldenlandia complex</taxon>
        <taxon>Oldenlandia</taxon>
    </lineage>
</organism>
<keyword evidence="3" id="KW-1185">Reference proteome</keyword>
<proteinExistence type="predicted"/>
<evidence type="ECO:0000313" key="3">
    <source>
        <dbReference type="Proteomes" id="UP001161247"/>
    </source>
</evidence>
<sequence length="201" mass="23032">MSPQPMIAGFEEWEKLHKYGWTGRAGNNWEFHHRGYIEKWNNRADSIVAESPNGQSSTDDDYLPWYETNTIKFIKDPNKYNFQEEGYREYSDHAKFYADALSDICKKVEDYKKSEDVCQNSICMNILLELTSHSMSALSLGAHEMPILKPTQSLVDLQPQPSQPVGKVRKRNIPHRGIGGGRQKIVEEEEPQDDRGIGGAR</sequence>